<dbReference type="InterPro" id="IPR043128">
    <property type="entry name" value="Rev_trsase/Diguanyl_cyclase"/>
</dbReference>
<dbReference type="RefSeq" id="WP_149391805.1">
    <property type="nucleotide sequence ID" value="NZ_SMRS01000011.1"/>
</dbReference>
<dbReference type="Gene3D" id="3.30.70.270">
    <property type="match status" value="1"/>
</dbReference>
<dbReference type="CDD" id="cd01949">
    <property type="entry name" value="GGDEF"/>
    <property type="match status" value="1"/>
</dbReference>
<evidence type="ECO:0000313" key="2">
    <source>
        <dbReference type="EMBL" id="KAA0873614.1"/>
    </source>
</evidence>
<name>A0A5A9VZF2_9GAMM</name>
<dbReference type="PANTHER" id="PTHR46663:SF3">
    <property type="entry name" value="SLL0267 PROTEIN"/>
    <property type="match status" value="1"/>
</dbReference>
<dbReference type="InterPro" id="IPR052163">
    <property type="entry name" value="DGC-Regulatory_Protein"/>
</dbReference>
<dbReference type="EMBL" id="SMRS01000011">
    <property type="protein sequence ID" value="KAA0873614.1"/>
    <property type="molecule type" value="Genomic_DNA"/>
</dbReference>
<dbReference type="InterPro" id="IPR000160">
    <property type="entry name" value="GGDEF_dom"/>
</dbReference>
<dbReference type="PROSITE" id="PS50887">
    <property type="entry name" value="GGDEF"/>
    <property type="match status" value="1"/>
</dbReference>
<dbReference type="PANTHER" id="PTHR46663">
    <property type="entry name" value="DIGUANYLATE CYCLASE DGCT-RELATED"/>
    <property type="match status" value="1"/>
</dbReference>
<dbReference type="Pfam" id="PF00990">
    <property type="entry name" value="GGDEF"/>
    <property type="match status" value="1"/>
</dbReference>
<evidence type="ECO:0000259" key="1">
    <source>
        <dbReference type="PROSITE" id="PS50887"/>
    </source>
</evidence>
<dbReference type="OrthoDB" id="5496380at2"/>
<evidence type="ECO:0000313" key="3">
    <source>
        <dbReference type="Proteomes" id="UP000325302"/>
    </source>
</evidence>
<gene>
    <name evidence="2" type="ORF">E1H14_12420</name>
</gene>
<dbReference type="SUPFAM" id="SSF55073">
    <property type="entry name" value="Nucleotide cyclase"/>
    <property type="match status" value="1"/>
</dbReference>
<dbReference type="Proteomes" id="UP000325302">
    <property type="component" value="Unassembled WGS sequence"/>
</dbReference>
<accession>A0A5A9VZF2</accession>
<organism evidence="2 3">
    <name type="scientific">Nitrincola tapanii</name>
    <dbReference type="NCBI Taxonomy" id="1708751"/>
    <lineage>
        <taxon>Bacteria</taxon>
        <taxon>Pseudomonadati</taxon>
        <taxon>Pseudomonadota</taxon>
        <taxon>Gammaproteobacteria</taxon>
        <taxon>Oceanospirillales</taxon>
        <taxon>Oceanospirillaceae</taxon>
        <taxon>Nitrincola</taxon>
    </lineage>
</organism>
<feature type="domain" description="GGDEF" evidence="1">
    <location>
        <begin position="1"/>
        <end position="100"/>
    </location>
</feature>
<reference evidence="2 3" key="1">
    <citation type="submission" date="2019-03" db="EMBL/GenBank/DDBJ databases">
        <title>Nitrincola sp. nov. isolated from an Indian soda lake.</title>
        <authorList>
            <person name="Joshi A."/>
            <person name="Thite S.V."/>
            <person name="Joseph N."/>
            <person name="Dhotre D."/>
            <person name="Moorthy M."/>
            <person name="Shouche Y.S."/>
        </authorList>
    </citation>
    <scope>NUCLEOTIDE SEQUENCE [LARGE SCALE GENOMIC DNA]</scope>
    <source>
        <strain evidence="2 3">MEB193</strain>
    </source>
</reference>
<sequence>MKSELREHDTLARIGGDEFVVLLEEIETKQCLCSIIQRLLAVAASPYRLNGIQVQASASISISFNMPTSHATDHELLRQVDLAMYTAKTSGKNRYAFYAVSKGHTAFNCS</sequence>
<dbReference type="AlphaFoldDB" id="A0A5A9VZF2"/>
<proteinExistence type="predicted"/>
<dbReference type="InterPro" id="IPR029787">
    <property type="entry name" value="Nucleotide_cyclase"/>
</dbReference>
<protein>
    <submittedName>
        <fullName evidence="2">GGDEF domain-containing protein</fullName>
    </submittedName>
</protein>
<keyword evidence="3" id="KW-1185">Reference proteome</keyword>
<comment type="caution">
    <text evidence="2">The sequence shown here is derived from an EMBL/GenBank/DDBJ whole genome shotgun (WGS) entry which is preliminary data.</text>
</comment>
<dbReference type="NCBIfam" id="TIGR00254">
    <property type="entry name" value="GGDEF"/>
    <property type="match status" value="1"/>
</dbReference>